<evidence type="ECO:0000313" key="1">
    <source>
        <dbReference type="EMBL" id="QEW24528.1"/>
    </source>
</evidence>
<dbReference type="AlphaFoldDB" id="A0A5P3A818"/>
<proteinExistence type="predicted"/>
<organism evidence="1 2">
    <name type="scientific">Roseovarius indicus</name>
    <dbReference type="NCBI Taxonomy" id="540747"/>
    <lineage>
        <taxon>Bacteria</taxon>
        <taxon>Pseudomonadati</taxon>
        <taxon>Pseudomonadota</taxon>
        <taxon>Alphaproteobacteria</taxon>
        <taxon>Rhodobacterales</taxon>
        <taxon>Roseobacteraceae</taxon>
        <taxon>Roseovarius</taxon>
    </lineage>
</organism>
<dbReference type="Proteomes" id="UP000325785">
    <property type="component" value="Chromosome"/>
</dbReference>
<reference evidence="1 2" key="1">
    <citation type="submission" date="2018-08" db="EMBL/GenBank/DDBJ databases">
        <title>Genetic Globetrotter - A new plasmid hitch-hiking vast phylogenetic and geographic distances.</title>
        <authorList>
            <person name="Vollmers J."/>
            <person name="Petersen J."/>
        </authorList>
    </citation>
    <scope>NUCLEOTIDE SEQUENCE [LARGE SCALE GENOMIC DNA]</scope>
    <source>
        <strain evidence="1 2">DSM 26383</strain>
    </source>
</reference>
<gene>
    <name evidence="1" type="ORF">RIdsm_00308</name>
</gene>
<sequence length="38" mass="4031">MSAAWFVLFLATLWLAMFGADPGRAVTLPLQVGVSPPV</sequence>
<dbReference type="KEGG" id="rid:RIdsm_00308"/>
<evidence type="ECO:0000313" key="2">
    <source>
        <dbReference type="Proteomes" id="UP000325785"/>
    </source>
</evidence>
<protein>
    <submittedName>
        <fullName evidence="1">Uncharacterized protein</fullName>
    </submittedName>
</protein>
<dbReference type="EMBL" id="CP031598">
    <property type="protein sequence ID" value="QEW24528.1"/>
    <property type="molecule type" value="Genomic_DNA"/>
</dbReference>
<name>A0A5P3A818_9RHOB</name>
<accession>A0A5P3A818</accession>